<dbReference type="SUPFAM" id="SSF141571">
    <property type="entry name" value="Pentapeptide repeat-like"/>
    <property type="match status" value="1"/>
</dbReference>
<dbReference type="Proteomes" id="UP000570851">
    <property type="component" value="Unassembled WGS sequence"/>
</dbReference>
<dbReference type="InterPro" id="IPR001646">
    <property type="entry name" value="5peptide_repeat"/>
</dbReference>
<keyword evidence="2" id="KW-1185">Reference proteome</keyword>
<evidence type="ECO:0000313" key="2">
    <source>
        <dbReference type="Proteomes" id="UP000570851"/>
    </source>
</evidence>
<proteinExistence type="predicted"/>
<dbReference type="Pfam" id="PF00805">
    <property type="entry name" value="Pentapeptide"/>
    <property type="match status" value="1"/>
</dbReference>
<name>A0ABR6SB62_ANAVA</name>
<comment type="caution">
    <text evidence="1">The sequence shown here is derived from an EMBL/GenBank/DDBJ whole genome shotgun (WGS) entry which is preliminary data.</text>
</comment>
<gene>
    <name evidence="1" type="ORF">GNE12_17155</name>
</gene>
<dbReference type="EMBL" id="JACKZP010000069">
    <property type="protein sequence ID" value="MBC1303640.1"/>
    <property type="molecule type" value="Genomic_DNA"/>
</dbReference>
<reference evidence="1 2" key="1">
    <citation type="submission" date="2019-11" db="EMBL/GenBank/DDBJ databases">
        <title>Comparison of genomes from free-living endosymbiotic cyanobacteria isolated from Azolla.</title>
        <authorList>
            <person name="Thiel T."/>
            <person name="Pratte B."/>
        </authorList>
    </citation>
    <scope>NUCLEOTIDE SEQUENCE [LARGE SCALE GENOMIC DNA]</scope>
    <source>
        <strain evidence="1 2">N2B</strain>
    </source>
</reference>
<sequence length="31" mass="3420">MNAELYNADVESVVLTNTDLRGAILYGAYSR</sequence>
<accession>A0ABR6SB62</accession>
<protein>
    <submittedName>
        <fullName evidence="1">Pentapeptide repeat-containing protein</fullName>
    </submittedName>
</protein>
<organism evidence="1 2">
    <name type="scientific">Trichormus variabilis N2B</name>
    <dbReference type="NCBI Taxonomy" id="2681315"/>
    <lineage>
        <taxon>Bacteria</taxon>
        <taxon>Bacillati</taxon>
        <taxon>Cyanobacteriota</taxon>
        <taxon>Cyanophyceae</taxon>
        <taxon>Nostocales</taxon>
        <taxon>Nostocaceae</taxon>
        <taxon>Trichormus</taxon>
    </lineage>
</organism>
<evidence type="ECO:0000313" key="1">
    <source>
        <dbReference type="EMBL" id="MBC1303640.1"/>
    </source>
</evidence>